<protein>
    <submittedName>
        <fullName evidence="2">dTDP-4-dehydrorhamnose reductase</fullName>
    </submittedName>
</protein>
<dbReference type="EMBL" id="DRTB01000017">
    <property type="protein sequence ID" value="HHE04464.1"/>
    <property type="molecule type" value="Genomic_DNA"/>
</dbReference>
<dbReference type="Proteomes" id="UP000886110">
    <property type="component" value="Unassembled WGS sequence"/>
</dbReference>
<evidence type="ECO:0000313" key="2">
    <source>
        <dbReference type="EMBL" id="HHE04464.1"/>
    </source>
</evidence>
<accession>A0A7C5DEH0</accession>
<dbReference type="InterPro" id="IPR029903">
    <property type="entry name" value="RmlD-like-bd"/>
</dbReference>
<comment type="caution">
    <text evidence="2">The sequence shown here is derived from an EMBL/GenBank/DDBJ whole genome shotgun (WGS) entry which is preliminary data.</text>
</comment>
<dbReference type="Gene3D" id="3.40.50.720">
    <property type="entry name" value="NAD(P)-binding Rossmann-like Domain"/>
    <property type="match status" value="1"/>
</dbReference>
<sequence length="47" mass="5414">MKILITGAKGQLGQEFVKRLEKEEKNFLALPRDKLDVSNLKQVLQVF</sequence>
<gene>
    <name evidence="2" type="ORF">ENL19_00205</name>
</gene>
<dbReference type="InterPro" id="IPR036291">
    <property type="entry name" value="NAD(P)-bd_dom_sf"/>
</dbReference>
<feature type="non-terminal residue" evidence="2">
    <location>
        <position position="47"/>
    </location>
</feature>
<organism evidence="2">
    <name type="scientific">candidate division WOR-3 bacterium</name>
    <dbReference type="NCBI Taxonomy" id="2052148"/>
    <lineage>
        <taxon>Bacteria</taxon>
        <taxon>Bacteria division WOR-3</taxon>
    </lineage>
</organism>
<proteinExistence type="predicted"/>
<dbReference type="Pfam" id="PF04321">
    <property type="entry name" value="RmlD_sub_bind"/>
    <property type="match status" value="1"/>
</dbReference>
<dbReference type="AlphaFoldDB" id="A0A7C5DEH0"/>
<feature type="domain" description="RmlD-like substrate binding" evidence="1">
    <location>
        <begin position="1"/>
        <end position="46"/>
    </location>
</feature>
<reference evidence="2" key="1">
    <citation type="journal article" date="2020" name="mSystems">
        <title>Genome- and Community-Level Interaction Insights into Carbon Utilization and Element Cycling Functions of Hydrothermarchaeota in Hydrothermal Sediment.</title>
        <authorList>
            <person name="Zhou Z."/>
            <person name="Liu Y."/>
            <person name="Xu W."/>
            <person name="Pan J."/>
            <person name="Luo Z.H."/>
            <person name="Li M."/>
        </authorList>
    </citation>
    <scope>NUCLEOTIDE SEQUENCE [LARGE SCALE GENOMIC DNA]</scope>
    <source>
        <strain evidence="2">HyVt-74</strain>
    </source>
</reference>
<name>A0A7C5DEH0_UNCW3</name>
<dbReference type="SUPFAM" id="SSF51735">
    <property type="entry name" value="NAD(P)-binding Rossmann-fold domains"/>
    <property type="match status" value="1"/>
</dbReference>
<evidence type="ECO:0000259" key="1">
    <source>
        <dbReference type="Pfam" id="PF04321"/>
    </source>
</evidence>